<evidence type="ECO:0000313" key="2">
    <source>
        <dbReference type="Proteomes" id="UP001589683"/>
    </source>
</evidence>
<evidence type="ECO:0000313" key="1">
    <source>
        <dbReference type="EMBL" id="MFB9232616.1"/>
    </source>
</evidence>
<dbReference type="Pfam" id="PF07040">
    <property type="entry name" value="DUF1326"/>
    <property type="match status" value="1"/>
</dbReference>
<sequence>MAFTDWYVEGPSFGNCNCGYSCPCQFEERPTHGDCRGFEVLEITKGHFGDVDLKGTKAALLYAWPGAIFEGKGEMQVIIDPGASDAQRDSLRRIFHGEETEEEATHWWVFRAMCDKVHDTLYQPINFEADIEGRTAKVQVGDVLTSTGRPIKAPHGGGEHRVRIDIPGGIEFSIAEIGNASTTANAGIKLNLKDSFGQWHFLKHGPGGIVH</sequence>
<organism evidence="1 2">
    <name type="scientific">Pseudohalocynthiibacter aestuariivivens</name>
    <dbReference type="NCBI Taxonomy" id="1591409"/>
    <lineage>
        <taxon>Bacteria</taxon>
        <taxon>Pseudomonadati</taxon>
        <taxon>Pseudomonadota</taxon>
        <taxon>Alphaproteobacteria</taxon>
        <taxon>Rhodobacterales</taxon>
        <taxon>Paracoccaceae</taxon>
        <taxon>Pseudohalocynthiibacter</taxon>
    </lineage>
</organism>
<reference evidence="1 2" key="1">
    <citation type="submission" date="2024-09" db="EMBL/GenBank/DDBJ databases">
        <authorList>
            <person name="Sun Q."/>
            <person name="Mori K."/>
        </authorList>
    </citation>
    <scope>NUCLEOTIDE SEQUENCE [LARGE SCALE GENOMIC DNA]</scope>
    <source>
        <strain evidence="1 2">CECT 8726</strain>
    </source>
</reference>
<proteinExistence type="predicted"/>
<name>A0ABV5JGM5_9RHOB</name>
<dbReference type="PIRSF" id="PIRSF033303">
    <property type="entry name" value="UCP033303"/>
    <property type="match status" value="1"/>
</dbReference>
<protein>
    <submittedName>
        <fullName evidence="1">DUF1326 domain-containing protein</fullName>
    </submittedName>
</protein>
<accession>A0ABV5JGM5</accession>
<gene>
    <name evidence="1" type="ORF">ACFFUT_12545</name>
</gene>
<dbReference type="InterPro" id="IPR009758">
    <property type="entry name" value="DUF1326"/>
</dbReference>
<dbReference type="Proteomes" id="UP001589683">
    <property type="component" value="Unassembled WGS sequence"/>
</dbReference>
<comment type="caution">
    <text evidence="1">The sequence shown here is derived from an EMBL/GenBank/DDBJ whole genome shotgun (WGS) entry which is preliminary data.</text>
</comment>
<dbReference type="RefSeq" id="WP_213891487.1">
    <property type="nucleotide sequence ID" value="NZ_JAGFNU010000030.1"/>
</dbReference>
<keyword evidence="2" id="KW-1185">Reference proteome</keyword>
<dbReference type="InterPro" id="IPR014581">
    <property type="entry name" value="UCP033303"/>
</dbReference>
<dbReference type="EMBL" id="JBHMEA010000041">
    <property type="protein sequence ID" value="MFB9232616.1"/>
    <property type="molecule type" value="Genomic_DNA"/>
</dbReference>